<protein>
    <submittedName>
        <fullName evidence="1">Uncharacterized protein</fullName>
    </submittedName>
</protein>
<evidence type="ECO:0000313" key="2">
    <source>
        <dbReference type="EMBL" id="MQO05057.1"/>
    </source>
</evidence>
<reference evidence="2" key="3">
    <citation type="submission" date="2023-10" db="EMBL/GenBank/DDBJ databases">
        <title>Distinct polysaccharide growth profiles of human intestinal Prevotella copri isolates.</title>
        <authorList>
            <person name="Fehlner-Peach H."/>
            <person name="Magnabosco C."/>
            <person name="Raghavan V."/>
            <person name="Scher J.U."/>
            <person name="Tett A."/>
            <person name="Cox L.M."/>
            <person name="Gottsegen C."/>
            <person name="Watters A."/>
            <person name="Wiltshire- Gordon J.D."/>
            <person name="Segata N."/>
            <person name="Bonneau R."/>
            <person name="Littman D.R."/>
        </authorList>
    </citation>
    <scope>NUCLEOTIDE SEQUENCE</scope>
    <source>
        <strain evidence="2">IAK279</strain>
    </source>
</reference>
<comment type="caution">
    <text evidence="1">The sequence shown here is derived from an EMBL/GenBank/DDBJ whole genome shotgun (WGS) entry which is preliminary data.</text>
</comment>
<evidence type="ECO:0000313" key="3">
    <source>
        <dbReference type="Proteomes" id="UP000390763"/>
    </source>
</evidence>
<evidence type="ECO:0000313" key="1">
    <source>
        <dbReference type="EMBL" id="MCW4155681.1"/>
    </source>
</evidence>
<dbReference type="AlphaFoldDB" id="A0A5P0V051"/>
<accession>A0A5P0V051</accession>
<sequence length="122" mass="14000">MYIDFNDIVIELDASVRHITSAACMHLSSILENGIVLADNPTPYIKIGKDKIDFGKSYNPDLMEMSGLIFPNFYKEYGNIVYRYGSNLKCSFWNKTLDYVGLMPPSVPDNIQLYNLIYPRFV</sequence>
<evidence type="ECO:0000313" key="4">
    <source>
        <dbReference type="Proteomes" id="UP001209168"/>
    </source>
</evidence>
<reference evidence="3" key="1">
    <citation type="submission" date="2019-09" db="EMBL/GenBank/DDBJ databases">
        <title>Distinct polysaccharide growth profiles of human intestinal Prevotella copri isolates.</title>
        <authorList>
            <person name="Fehlner-Peach H."/>
            <person name="Magnabosco C."/>
            <person name="Raghavan V."/>
            <person name="Scher J.U."/>
            <person name="Tett A."/>
            <person name="Cox L.M."/>
            <person name="Gottsegen C."/>
            <person name="Watters A."/>
            <person name="Wiltshire- Gordon J.D."/>
            <person name="Segata N."/>
            <person name="Bonneau R."/>
            <person name="Littman D.R."/>
        </authorList>
    </citation>
    <scope>NUCLEOTIDE SEQUENCE [LARGE SCALE GENOMIC DNA]</scope>
    <source>
        <strain evidence="3">iAK279</strain>
    </source>
</reference>
<proteinExistence type="predicted"/>
<dbReference type="EMBL" id="JAPDVH010000001">
    <property type="protein sequence ID" value="MCW4155681.1"/>
    <property type="molecule type" value="Genomic_DNA"/>
</dbReference>
<dbReference type="Proteomes" id="UP001209168">
    <property type="component" value="Unassembled WGS sequence"/>
</dbReference>
<dbReference type="Proteomes" id="UP000390763">
    <property type="component" value="Unassembled WGS sequence"/>
</dbReference>
<reference evidence="1" key="2">
    <citation type="submission" date="2022-11" db="EMBL/GenBank/DDBJ databases">
        <title>Genomic repertoires linked with pathogenic potency of arthritogenic Prevotella copri isolated from the gut of rheumatoid arthritis patients.</title>
        <authorList>
            <person name="Nii T."/>
            <person name="Maeda Y."/>
            <person name="Motooka D."/>
            <person name="Naito M."/>
            <person name="Matsumoto Y."/>
            <person name="Ogawa T."/>
            <person name="Oguro-Igashira E."/>
            <person name="Kishikawa T."/>
            <person name="Yamashita M."/>
            <person name="Koizumi S."/>
            <person name="Kurakawa T."/>
            <person name="Okumura R."/>
            <person name="Kayama H."/>
            <person name="Murakami M."/>
            <person name="Sakaguchi T."/>
            <person name="Das B."/>
            <person name="Nakamura S."/>
            <person name="Okada Y."/>
            <person name="Kumanogoh A."/>
            <person name="Takeda K."/>
        </authorList>
    </citation>
    <scope>NUCLEOTIDE SEQUENCE</scope>
    <source>
        <strain evidence="1">H012_8</strain>
    </source>
</reference>
<dbReference type="EMBL" id="VZBT01000101">
    <property type="protein sequence ID" value="MQO05057.1"/>
    <property type="molecule type" value="Genomic_DNA"/>
</dbReference>
<organism evidence="1 4">
    <name type="scientific">Segatella copri</name>
    <dbReference type="NCBI Taxonomy" id="165179"/>
    <lineage>
        <taxon>Bacteria</taxon>
        <taxon>Pseudomonadati</taxon>
        <taxon>Bacteroidota</taxon>
        <taxon>Bacteroidia</taxon>
        <taxon>Bacteroidales</taxon>
        <taxon>Prevotellaceae</taxon>
        <taxon>Segatella</taxon>
    </lineage>
</organism>
<gene>
    <name evidence="2" type="ORF">F7D62_13340</name>
    <name evidence="1" type="ORF">ONT23_09040</name>
</gene>
<name>A0A5P0V051_9BACT</name>
<dbReference type="RefSeq" id="WP_144155405.1">
    <property type="nucleotide sequence ID" value="NZ_CATKVV010000004.1"/>
</dbReference>